<dbReference type="OrthoDB" id="10030973at2759"/>
<comment type="caution">
    <text evidence="3">The sequence shown here is derived from an EMBL/GenBank/DDBJ whole genome shotgun (WGS) entry which is preliminary data.</text>
</comment>
<evidence type="ECO:0000259" key="1">
    <source>
        <dbReference type="Pfam" id="PF13843"/>
    </source>
</evidence>
<feature type="non-terminal residue" evidence="3">
    <location>
        <position position="1"/>
    </location>
</feature>
<dbReference type="EMBL" id="CAJNOM010008078">
    <property type="protein sequence ID" value="CAF1678460.1"/>
    <property type="molecule type" value="Genomic_DNA"/>
</dbReference>
<feature type="domain" description="PiggyBac transposable element-derived protein" evidence="1">
    <location>
        <begin position="1"/>
        <end position="140"/>
    </location>
</feature>
<protein>
    <recommendedName>
        <fullName evidence="1">PiggyBac transposable element-derived protein domain-containing protein</fullName>
    </recommendedName>
</protein>
<gene>
    <name evidence="2" type="ORF">BJG266_LOCUS49595</name>
    <name evidence="3" type="ORF">QVE165_LOCUS66683</name>
</gene>
<dbReference type="InterPro" id="IPR029526">
    <property type="entry name" value="PGBD"/>
</dbReference>
<dbReference type="Pfam" id="PF13843">
    <property type="entry name" value="DDE_Tnp_1_7"/>
    <property type="match status" value="1"/>
</dbReference>
<dbReference type="AlphaFoldDB" id="A0A816GUG8"/>
<accession>A0A816GUG8</accession>
<sequence>CVTFDRYFTDLKLCEALLSRKMTSVGVVEHRRSFVPNELKICRKQLHSSWFYFSESSMLLSYQAKEKKKPVIMLSSLHKLPETFDDDKILPCVIHDYNQTKCGVDVIDQCINHYTVRRITRRWPMIVFYNLIDIATTNAMTVWLCQNLDWNSKRSNTRRIFLTQLVKQLAHQQNQRRSEEARLKPKVKLALSSFGYSIRPESLKDVNTNVQLDPIKKRCYLCPANPGRKVRQTCNNCGLHVCLSHSKNITMVTCQTCSEK</sequence>
<keyword evidence="4" id="KW-1185">Reference proteome</keyword>
<organism evidence="3 4">
    <name type="scientific">Adineta steineri</name>
    <dbReference type="NCBI Taxonomy" id="433720"/>
    <lineage>
        <taxon>Eukaryota</taxon>
        <taxon>Metazoa</taxon>
        <taxon>Spiralia</taxon>
        <taxon>Gnathifera</taxon>
        <taxon>Rotifera</taxon>
        <taxon>Eurotatoria</taxon>
        <taxon>Bdelloidea</taxon>
        <taxon>Adinetida</taxon>
        <taxon>Adinetidae</taxon>
        <taxon>Adineta</taxon>
    </lineage>
</organism>
<dbReference type="PANTHER" id="PTHR46599">
    <property type="entry name" value="PIGGYBAC TRANSPOSABLE ELEMENT-DERIVED PROTEIN 4"/>
    <property type="match status" value="1"/>
</dbReference>
<dbReference type="EMBL" id="CAJNOI010007636">
    <property type="protein sequence ID" value="CAF1590663.1"/>
    <property type="molecule type" value="Genomic_DNA"/>
</dbReference>
<reference evidence="3" key="1">
    <citation type="submission" date="2021-02" db="EMBL/GenBank/DDBJ databases">
        <authorList>
            <person name="Nowell W R."/>
        </authorList>
    </citation>
    <scope>NUCLEOTIDE SEQUENCE</scope>
</reference>
<dbReference type="Proteomes" id="UP000663877">
    <property type="component" value="Unassembled WGS sequence"/>
</dbReference>
<evidence type="ECO:0000313" key="4">
    <source>
        <dbReference type="Proteomes" id="UP000663832"/>
    </source>
</evidence>
<dbReference type="Proteomes" id="UP000663832">
    <property type="component" value="Unassembled WGS sequence"/>
</dbReference>
<proteinExistence type="predicted"/>
<evidence type="ECO:0000313" key="3">
    <source>
        <dbReference type="EMBL" id="CAF1678460.1"/>
    </source>
</evidence>
<name>A0A816GUG8_9BILA</name>
<dbReference type="PANTHER" id="PTHR46599:SF6">
    <property type="entry name" value="DUAL SPECIFICITY PHOSPHATASE 26"/>
    <property type="match status" value="1"/>
</dbReference>
<evidence type="ECO:0000313" key="2">
    <source>
        <dbReference type="EMBL" id="CAF1590663.1"/>
    </source>
</evidence>